<name>A0A817A4Z8_9BILA</name>
<dbReference type="Proteomes" id="UP000663824">
    <property type="component" value="Unassembled WGS sequence"/>
</dbReference>
<accession>A0A817A4Z8</accession>
<gene>
    <name evidence="1" type="ORF">MBJ925_LOCUS37534</name>
</gene>
<reference evidence="1" key="1">
    <citation type="submission" date="2021-02" db="EMBL/GenBank/DDBJ databases">
        <authorList>
            <person name="Nowell W R."/>
        </authorList>
    </citation>
    <scope>NUCLEOTIDE SEQUENCE</scope>
</reference>
<evidence type="ECO:0000313" key="2">
    <source>
        <dbReference type="Proteomes" id="UP000663824"/>
    </source>
</evidence>
<dbReference type="AlphaFoldDB" id="A0A817A4Z8"/>
<proteinExistence type="predicted"/>
<protein>
    <recommendedName>
        <fullName evidence="3">F-box domain-containing protein</fullName>
    </recommendedName>
</protein>
<dbReference type="EMBL" id="CAJNRE010020885">
    <property type="protein sequence ID" value="CAF2244602.1"/>
    <property type="molecule type" value="Genomic_DNA"/>
</dbReference>
<comment type="caution">
    <text evidence="1">The sequence shown here is derived from an EMBL/GenBank/DDBJ whole genome shotgun (WGS) entry which is preliminary data.</text>
</comment>
<evidence type="ECO:0008006" key="3">
    <source>
        <dbReference type="Google" id="ProtNLM"/>
    </source>
</evidence>
<organism evidence="1 2">
    <name type="scientific">Rotaria magnacalcarata</name>
    <dbReference type="NCBI Taxonomy" id="392030"/>
    <lineage>
        <taxon>Eukaryota</taxon>
        <taxon>Metazoa</taxon>
        <taxon>Spiralia</taxon>
        <taxon>Gnathifera</taxon>
        <taxon>Rotifera</taxon>
        <taxon>Eurotatoria</taxon>
        <taxon>Bdelloidea</taxon>
        <taxon>Philodinida</taxon>
        <taxon>Philodinidae</taxon>
        <taxon>Rotaria</taxon>
    </lineage>
</organism>
<evidence type="ECO:0000313" key="1">
    <source>
        <dbReference type="EMBL" id="CAF2244602.1"/>
    </source>
</evidence>
<sequence>MRSPASFELFPDEIILCVCQYLREADVLYSLYNLNSRLNTTITGYCRYLNLMSVSYKQFEYAVFHVLPQIGSIVRTFVLNGNWETIINTELSSILFVSRLSSLFPNLQRLIVKWFTSERFLSFVDTLQGFSQLMELDIRFLRGNTAGLLLQKILSANIHFKKILSANNSQLSIVSFDQDSVDLDISDEINMISYPNIQELIINLTFSKLIPCLFVLIPNVHRLHLNIDELSSDSKSKLIDSNLSSLVYLTIFQLRSINLFWTFDEIAYLLKAMPSLQRLGLDMRTDDKRLVTEKDIMTILPASLSKIDFFIRYYFSKSKSDVNEEHTFSSTHIPVACLLDEPRHRFLIHSIPYDLNSAILTASISRQMLSGWKYMKQIKDLYIYDITSTAEIILILQHFRRLRTLTIDAKDKSEKLIVPKESQSIDFKLPFLKQIETSGIFELFPLLNVAPNVDYLIVYFDCLKILLDDESTCHLLQTRIVRLNIMDWIDIESELLQRISHVFCSLRHLVITLKDATVSIDEFVLKIISLWKGKTRISIDVTGVLSEEICKNLRQWIIDHSHIKTEDSFTVEYNENWFDLWF</sequence>